<sequence>MSRLHLGKKGEKAHFFDQRPRKDASNLFGRDEEIEKLSRALESRSWVAVLGPRMVGKTSLAWAGANVFAGKNGYRVVFVDLRDTDTFRGATEKILGRLPKSTLDKLSKHISEVSASALGAGVAVKLKESTSARQALVDAFSTLKDTVLILDEVQNIQQGVPHFLKALGSIFNENDSLLIIFTGSYAGVVRKLFESTHEDPLFGRIPIEIRLSPWSEDVAENFLETGFERLGIGYTRGELREVIRRLGTLPGWLNLYGVRRYIERDHERALRTAMGVAVREAQKELEHLLEGRTPKARAVIKLLAFGATWGELLETGITKGALSHLLTILIDELFIVDKDESGVYYFSDPVYRKAAMGLSILGKDAQR</sequence>
<dbReference type="EMBL" id="LLYW01000035">
    <property type="protein sequence ID" value="KUH32471.1"/>
    <property type="molecule type" value="Genomic_DNA"/>
</dbReference>
<dbReference type="Proteomes" id="UP000053462">
    <property type="component" value="Unassembled WGS sequence"/>
</dbReference>
<dbReference type="OrthoDB" id="132045at2157"/>
<evidence type="ECO:0000259" key="1">
    <source>
        <dbReference type="Pfam" id="PF01637"/>
    </source>
</evidence>
<evidence type="ECO:0000313" key="2">
    <source>
        <dbReference type="EMBL" id="KUH32471.1"/>
    </source>
</evidence>
<dbReference type="PANTHER" id="PTHR34301">
    <property type="entry name" value="DNA-BINDING PROTEIN-RELATED"/>
    <property type="match status" value="1"/>
</dbReference>
<keyword evidence="3" id="KW-1185">Reference proteome</keyword>
<evidence type="ECO:0000313" key="3">
    <source>
        <dbReference type="Proteomes" id="UP000053462"/>
    </source>
</evidence>
<dbReference type="AlphaFoldDB" id="A0A100XWK4"/>
<organism evidence="2 3">
    <name type="scientific">Thermococcus celericrescens</name>
    <dbReference type="NCBI Taxonomy" id="227598"/>
    <lineage>
        <taxon>Archaea</taxon>
        <taxon>Methanobacteriati</taxon>
        <taxon>Methanobacteriota</taxon>
        <taxon>Thermococci</taxon>
        <taxon>Thermococcales</taxon>
        <taxon>Thermococcaceae</taxon>
        <taxon>Thermococcus</taxon>
    </lineage>
</organism>
<dbReference type="InterPro" id="IPR027417">
    <property type="entry name" value="P-loop_NTPase"/>
</dbReference>
<gene>
    <name evidence="2" type="ORF">APY94_10335</name>
</gene>
<dbReference type="PANTHER" id="PTHR34301:SF8">
    <property type="entry name" value="ATPASE DOMAIN-CONTAINING PROTEIN"/>
    <property type="match status" value="1"/>
</dbReference>
<dbReference type="Pfam" id="PF01637">
    <property type="entry name" value="ATPase_2"/>
    <property type="match status" value="1"/>
</dbReference>
<dbReference type="SUPFAM" id="SSF52540">
    <property type="entry name" value="P-loop containing nucleoside triphosphate hydrolases"/>
    <property type="match status" value="1"/>
</dbReference>
<dbReference type="InterPro" id="IPR011579">
    <property type="entry name" value="ATPase_dom"/>
</dbReference>
<accession>A0A100XWK4</accession>
<feature type="domain" description="ATPase" evidence="1">
    <location>
        <begin position="28"/>
        <end position="253"/>
    </location>
</feature>
<reference evidence="2 3" key="1">
    <citation type="submission" date="2015-10" db="EMBL/GenBank/DDBJ databases">
        <title>Draft genome sequence of Thermococcus celericrescens strain DSM 17994.</title>
        <authorList>
            <person name="Hong S.-J."/>
            <person name="Park C.-E."/>
            <person name="Shin J.-H."/>
        </authorList>
    </citation>
    <scope>NUCLEOTIDE SEQUENCE [LARGE SCALE GENOMIC DNA]</scope>
    <source>
        <strain evidence="2 3">DSM 17994</strain>
    </source>
</reference>
<dbReference type="Gene3D" id="3.40.50.300">
    <property type="entry name" value="P-loop containing nucleotide triphosphate hydrolases"/>
    <property type="match status" value="1"/>
</dbReference>
<dbReference type="GO" id="GO:0005524">
    <property type="term" value="F:ATP binding"/>
    <property type="evidence" value="ECO:0007669"/>
    <property type="project" value="InterPro"/>
</dbReference>
<comment type="caution">
    <text evidence="2">The sequence shown here is derived from an EMBL/GenBank/DDBJ whole genome shotgun (WGS) entry which is preliminary data.</text>
</comment>
<name>A0A100XWK4_9EURY</name>
<protein>
    <submittedName>
        <fullName evidence="2">ATPase</fullName>
    </submittedName>
</protein>
<dbReference type="RefSeq" id="WP_058939551.1">
    <property type="nucleotide sequence ID" value="NZ_LLYW01000035.1"/>
</dbReference>
<dbReference type="Gene3D" id="1.10.8.60">
    <property type="match status" value="1"/>
</dbReference>
<proteinExistence type="predicted"/>
<dbReference type="STRING" id="227598.APY94_10335"/>